<reference evidence="1 2" key="1">
    <citation type="journal article" date="2015" name="Stand. Genomic Sci.">
        <title>Genomic Encyclopedia of Bacterial and Archaeal Type Strains, Phase III: the genomes of soil and plant-associated and newly described type strains.</title>
        <authorList>
            <person name="Whitman W.B."/>
            <person name="Woyke T."/>
            <person name="Klenk H.P."/>
            <person name="Zhou Y."/>
            <person name="Lilburn T.G."/>
            <person name="Beck B.J."/>
            <person name="De Vos P."/>
            <person name="Vandamme P."/>
            <person name="Eisen J.A."/>
            <person name="Garrity G."/>
            <person name="Hugenholtz P."/>
            <person name="Kyrpides N.C."/>
        </authorList>
    </citation>
    <scope>NUCLEOTIDE SEQUENCE [LARGE SCALE GENOMIC DNA]</scope>
    <source>
        <strain evidence="1 2">CGMCC 1.10822</strain>
    </source>
</reference>
<organism evidence="1 2">
    <name type="scientific">Pseudoduganella lurida</name>
    <dbReference type="NCBI Taxonomy" id="1036180"/>
    <lineage>
        <taxon>Bacteria</taxon>
        <taxon>Pseudomonadati</taxon>
        <taxon>Pseudomonadota</taxon>
        <taxon>Betaproteobacteria</taxon>
        <taxon>Burkholderiales</taxon>
        <taxon>Oxalobacteraceae</taxon>
        <taxon>Telluria group</taxon>
        <taxon>Pseudoduganella</taxon>
    </lineage>
</organism>
<gene>
    <name evidence="1" type="ORF">IP91_00884</name>
</gene>
<dbReference type="RefSeq" id="WP_145647543.1">
    <property type="nucleotide sequence ID" value="NZ_VLLB01000001.1"/>
</dbReference>
<dbReference type="AlphaFoldDB" id="A0A562RLA9"/>
<sequence length="88" mass="9309">MRMEEPLFVALAGLAQELGVHAYVLSIDAAARTARLVWRSRPGAAPAAQVAAMGQALLSTRGDGCVDFVPASRLPGKRLRVMFSESAV</sequence>
<dbReference type="Proteomes" id="UP000318431">
    <property type="component" value="Unassembled WGS sequence"/>
</dbReference>
<dbReference type="EMBL" id="VLLB01000001">
    <property type="protein sequence ID" value="TWI69811.1"/>
    <property type="molecule type" value="Genomic_DNA"/>
</dbReference>
<proteinExistence type="predicted"/>
<keyword evidence="2" id="KW-1185">Reference proteome</keyword>
<evidence type="ECO:0000313" key="2">
    <source>
        <dbReference type="Proteomes" id="UP000318431"/>
    </source>
</evidence>
<comment type="caution">
    <text evidence="1">The sequence shown here is derived from an EMBL/GenBank/DDBJ whole genome shotgun (WGS) entry which is preliminary data.</text>
</comment>
<accession>A0A562RLA9</accession>
<protein>
    <submittedName>
        <fullName evidence="1">Uncharacterized protein</fullName>
    </submittedName>
</protein>
<name>A0A562RLA9_9BURK</name>
<evidence type="ECO:0000313" key="1">
    <source>
        <dbReference type="EMBL" id="TWI69811.1"/>
    </source>
</evidence>